<dbReference type="SUPFAM" id="SSF58104">
    <property type="entry name" value="Methyl-accepting chemotaxis protein (MCP) signaling domain"/>
    <property type="match status" value="1"/>
</dbReference>
<name>A0A0K2Y8U7_HELHE</name>
<keyword evidence="3" id="KW-1185">Reference proteome</keyword>
<dbReference type="AlphaFoldDB" id="A0A0K2Y8U7"/>
<accession>A0A0K2Y8U7</accession>
<keyword evidence="1" id="KW-0175">Coiled coil</keyword>
<dbReference type="EMBL" id="CDMK01000001">
    <property type="protein sequence ID" value="CRI34114.1"/>
    <property type="molecule type" value="Genomic_DNA"/>
</dbReference>
<protein>
    <submittedName>
        <fullName evidence="2">Methyl-accepting chemotaxis signal transduction protein</fullName>
    </submittedName>
</protein>
<organism evidence="2 3">
    <name type="scientific">Helicobacter heilmannii</name>
    <dbReference type="NCBI Taxonomy" id="35817"/>
    <lineage>
        <taxon>Bacteria</taxon>
        <taxon>Pseudomonadati</taxon>
        <taxon>Campylobacterota</taxon>
        <taxon>Epsilonproteobacteria</taxon>
        <taxon>Campylobacterales</taxon>
        <taxon>Helicobacteraceae</taxon>
        <taxon>Helicobacter</taxon>
    </lineage>
</organism>
<evidence type="ECO:0000313" key="3">
    <source>
        <dbReference type="Proteomes" id="UP000046090"/>
    </source>
</evidence>
<feature type="coiled-coil region" evidence="1">
    <location>
        <begin position="140"/>
        <end position="195"/>
    </location>
</feature>
<dbReference type="Proteomes" id="UP000046090">
    <property type="component" value="Unassembled WGS sequence"/>
</dbReference>
<proteinExistence type="predicted"/>
<dbReference type="Gene3D" id="1.10.287.950">
    <property type="entry name" value="Methyl-accepting chemotaxis protein"/>
    <property type="match status" value="1"/>
</dbReference>
<reference evidence="3" key="1">
    <citation type="submission" date="2014-12" db="EMBL/GenBank/DDBJ databases">
        <authorList>
            <person name="Smet A."/>
        </authorList>
    </citation>
    <scope>NUCLEOTIDE SEQUENCE [LARGE SCALE GENOMIC DNA]</scope>
</reference>
<sequence length="249" mass="27775">MLNEKLKLSIDTMSFVLSKCDQNAPTLEAKKQMIDRLLKGFRFEKDHSSYFFVYDLYTTVSTGNPKFHVGANMEIFHNKNGVYNVGISNLRGGFLQPANNINTLQKNIVNSPQHSLDAAHALHQGTNALDETTSSLQVVADDMRKLAERTQKSLDEIEANTSTLTEFINRTALVIEDWSENIAQINTAMGSLEKTMAHNTQIAQTSSTISQNVQRISQNILEKLTARSSRNINHYGSGLCPLKLRLGCV</sequence>
<evidence type="ECO:0000313" key="2">
    <source>
        <dbReference type="EMBL" id="CRI34114.1"/>
    </source>
</evidence>
<evidence type="ECO:0000256" key="1">
    <source>
        <dbReference type="SAM" id="Coils"/>
    </source>
</evidence>
<gene>
    <name evidence="2" type="ORF">HHE01_09600</name>
</gene>